<dbReference type="PANTHER" id="PTHR11739:SF4">
    <property type="entry name" value="CITRATE SYNTHASE, PEROXISOMAL"/>
    <property type="match status" value="1"/>
</dbReference>
<feature type="domain" description="Helix-turn-helix" evidence="5">
    <location>
        <begin position="20"/>
        <end position="70"/>
    </location>
</feature>
<dbReference type="Gene3D" id="1.10.230.10">
    <property type="entry name" value="Cytochrome P450-Terp, domain 2"/>
    <property type="match status" value="1"/>
</dbReference>
<dbReference type="EMBL" id="BKAJ01000033">
    <property type="protein sequence ID" value="GEP54997.1"/>
    <property type="molecule type" value="Genomic_DNA"/>
</dbReference>
<dbReference type="PANTHER" id="PTHR11739">
    <property type="entry name" value="CITRATE SYNTHASE"/>
    <property type="match status" value="1"/>
</dbReference>
<dbReference type="Pfam" id="PF12728">
    <property type="entry name" value="HTH_17"/>
    <property type="match status" value="1"/>
</dbReference>
<reference evidence="6 7" key="1">
    <citation type="submission" date="2019-07" db="EMBL/GenBank/DDBJ databases">
        <title>Whole genome shotgun sequence of Reyranella soli NBRC 108950.</title>
        <authorList>
            <person name="Hosoyama A."/>
            <person name="Uohara A."/>
            <person name="Ohji S."/>
            <person name="Ichikawa N."/>
        </authorList>
    </citation>
    <scope>NUCLEOTIDE SEQUENCE [LARGE SCALE GENOMIC DNA]</scope>
    <source>
        <strain evidence="6 7">NBRC 108950</strain>
    </source>
</reference>
<dbReference type="SUPFAM" id="SSF48256">
    <property type="entry name" value="Citrate synthase"/>
    <property type="match status" value="1"/>
</dbReference>
<evidence type="ECO:0000256" key="2">
    <source>
        <dbReference type="ARBA" id="ARBA00010566"/>
    </source>
</evidence>
<dbReference type="GO" id="GO:0005975">
    <property type="term" value="P:carbohydrate metabolic process"/>
    <property type="evidence" value="ECO:0007669"/>
    <property type="project" value="TreeGrafter"/>
</dbReference>
<dbReference type="Pfam" id="PF00285">
    <property type="entry name" value="Citrate_synt"/>
    <property type="match status" value="1"/>
</dbReference>
<name>A0A512N7N7_9HYPH</name>
<gene>
    <name evidence="6" type="primary">cisZ</name>
    <name evidence="6" type="ORF">RSO01_21630</name>
</gene>
<comment type="caution">
    <text evidence="6">The sequence shown here is derived from an EMBL/GenBank/DDBJ whole genome shotgun (WGS) entry which is preliminary data.</text>
</comment>
<evidence type="ECO:0000259" key="5">
    <source>
        <dbReference type="Pfam" id="PF12728"/>
    </source>
</evidence>
<dbReference type="RefSeq" id="WP_147149073.1">
    <property type="nucleotide sequence ID" value="NZ_BKAJ01000033.1"/>
</dbReference>
<dbReference type="Gene3D" id="1.10.1660.10">
    <property type="match status" value="1"/>
</dbReference>
<dbReference type="EC" id="2.3.3.16" evidence="3"/>
<dbReference type="GO" id="GO:0006099">
    <property type="term" value="P:tricarboxylic acid cycle"/>
    <property type="evidence" value="ECO:0007669"/>
    <property type="project" value="UniProtKB-UniPathway"/>
</dbReference>
<evidence type="ECO:0000256" key="4">
    <source>
        <dbReference type="ARBA" id="ARBA00022679"/>
    </source>
</evidence>
<evidence type="ECO:0000256" key="3">
    <source>
        <dbReference type="ARBA" id="ARBA00012972"/>
    </source>
</evidence>
<dbReference type="Proteomes" id="UP000321058">
    <property type="component" value="Unassembled WGS sequence"/>
</dbReference>
<dbReference type="InterPro" id="IPR009061">
    <property type="entry name" value="DNA-bd_dom_put_sf"/>
</dbReference>
<dbReference type="InterPro" id="IPR041657">
    <property type="entry name" value="HTH_17"/>
</dbReference>
<keyword evidence="4" id="KW-0808">Transferase</keyword>
<dbReference type="SUPFAM" id="SSF46955">
    <property type="entry name" value="Putative DNA-binding domain"/>
    <property type="match status" value="1"/>
</dbReference>
<dbReference type="OrthoDB" id="9759263at2"/>
<evidence type="ECO:0000313" key="6">
    <source>
        <dbReference type="EMBL" id="GEP54997.1"/>
    </source>
</evidence>
<dbReference type="UniPathway" id="UPA00223">
    <property type="reaction ID" value="UER00717"/>
</dbReference>
<evidence type="ECO:0000313" key="7">
    <source>
        <dbReference type="Proteomes" id="UP000321058"/>
    </source>
</evidence>
<dbReference type="InterPro" id="IPR016143">
    <property type="entry name" value="Citrate_synth-like_sm_a-sub"/>
</dbReference>
<dbReference type="PRINTS" id="PR00143">
    <property type="entry name" value="CITRTSNTHASE"/>
</dbReference>
<dbReference type="InterPro" id="IPR036969">
    <property type="entry name" value="Citrate_synthase_sf"/>
</dbReference>
<evidence type="ECO:0000256" key="1">
    <source>
        <dbReference type="ARBA" id="ARBA00004751"/>
    </source>
</evidence>
<protein>
    <recommendedName>
        <fullName evidence="3">citrate synthase (unknown stereospecificity)</fullName>
        <ecNumber evidence="3">2.3.3.16</ecNumber>
    </recommendedName>
</protein>
<dbReference type="InterPro" id="IPR016142">
    <property type="entry name" value="Citrate_synth-like_lrg_a-sub"/>
</dbReference>
<accession>A0A512N7N7</accession>
<sequence>MIRKPSRTTAAGRAHDAKSFLSAKEAAHLLRIKPQTLYAYVSRGWIHSIGQDKRHGFLYSREDVERLRARGHAKAEGGLYKGGAPRWSEPIVQTSITTITPAGPAYRGHAALDLARHKHSFESVAELLWSGAWMEEQGAWPGIAAAVAMDKLVASAEVDASQPDIVKLFSLFVTSLVARPSGGDDLRDGNTVIAARALLMGLPACMGFLARSRKSIAPDVSASGNELAVAARIVAGAGARASAETTSALNAALVLLADHELTPQTVAARLAASSGANLYFCILSALSVHSGSRIRRACDKVEDLLATARASTRHDRLAEMARSGSAIPGFNHPLYPNGDPRAEYLLAVARSQSINPDRTIDIVTFLEEAAQELKVRPSVETGLVVLCHALQLPYRSAGAILTIARCAGWIAHVMEQRLAGIMLRPRARYLVS</sequence>
<dbReference type="Gene3D" id="1.10.580.10">
    <property type="entry name" value="Citrate Synthase, domain 1"/>
    <property type="match status" value="1"/>
</dbReference>
<keyword evidence="7" id="KW-1185">Reference proteome</keyword>
<comment type="similarity">
    <text evidence="2">Belongs to the citrate synthase family.</text>
</comment>
<organism evidence="6 7">
    <name type="scientific">Reyranella soli</name>
    <dbReference type="NCBI Taxonomy" id="1230389"/>
    <lineage>
        <taxon>Bacteria</taxon>
        <taxon>Pseudomonadati</taxon>
        <taxon>Pseudomonadota</taxon>
        <taxon>Alphaproteobacteria</taxon>
        <taxon>Hyphomicrobiales</taxon>
        <taxon>Reyranellaceae</taxon>
        <taxon>Reyranella</taxon>
    </lineage>
</organism>
<dbReference type="GO" id="GO:0036440">
    <property type="term" value="F:citrate synthase activity"/>
    <property type="evidence" value="ECO:0007669"/>
    <property type="project" value="UniProtKB-EC"/>
</dbReference>
<dbReference type="GO" id="GO:0005829">
    <property type="term" value="C:cytosol"/>
    <property type="evidence" value="ECO:0007669"/>
    <property type="project" value="TreeGrafter"/>
</dbReference>
<comment type="pathway">
    <text evidence="1">Carbohydrate metabolism; tricarboxylic acid cycle; isocitrate from oxaloacetate: step 1/2.</text>
</comment>
<proteinExistence type="inferred from homology"/>
<dbReference type="InterPro" id="IPR002020">
    <property type="entry name" value="Citrate_synthase"/>
</dbReference>
<dbReference type="AlphaFoldDB" id="A0A512N7N7"/>